<dbReference type="GO" id="GO:0004803">
    <property type="term" value="F:transposase activity"/>
    <property type="evidence" value="ECO:0007669"/>
    <property type="project" value="InterPro"/>
</dbReference>
<dbReference type="RefSeq" id="WP_148810230.1">
    <property type="nucleotide sequence ID" value="NZ_CP042243.1"/>
</dbReference>
<accession>A0A5C0SEL8</accession>
<dbReference type="InterPro" id="IPR036515">
    <property type="entry name" value="Transposase_17_sf"/>
</dbReference>
<dbReference type="AlphaFoldDB" id="A0A5C0SEL8"/>
<dbReference type="SMART" id="SM01321">
    <property type="entry name" value="Y1_Tnp"/>
    <property type="match status" value="1"/>
</dbReference>
<evidence type="ECO:0000259" key="1">
    <source>
        <dbReference type="SMART" id="SM01321"/>
    </source>
</evidence>
<dbReference type="PANTHER" id="PTHR34322">
    <property type="entry name" value="TRANSPOSASE, Y1_TNP DOMAIN-CONTAINING"/>
    <property type="match status" value="1"/>
</dbReference>
<dbReference type="EMBL" id="CP042243">
    <property type="protein sequence ID" value="QEK13075.1"/>
    <property type="molecule type" value="Genomic_DNA"/>
</dbReference>
<name>A0A5C0SEL8_CRATE</name>
<dbReference type="InterPro" id="IPR010921">
    <property type="entry name" value="Trp_repressor/repl_initiator"/>
</dbReference>
<sequence length="301" mass="35686">MPRCARVKTEGSIFHIMIRSISEINLFNDDEDKLKYFALIKKYILKFQFKVYAYCLMDNHGHLIIDVNGGDISRIMHSINFSYAQYYNRKYKRHGHVFQDRFKSRIVNDDKYLIVLSAYIHNNPKDIPGYRNNLINYRFSSLKEYVKGTNEFEILDKSFLEDILNLANRKNMKTYLSLVYKSDTINEELDVEFEKKNCEYRSERKILARDYTPEKVIKFIADYIQCDKRKARIKYDKSCIEIRALCVFFMRCFCNYTQKQICSVIGNLTQSRVSKLSSIGIDIILNTEKYSSIIDDFIKSA</sequence>
<organism evidence="2 3">
    <name type="scientific">Crassaminicella thermophila</name>
    <dbReference type="NCBI Taxonomy" id="2599308"/>
    <lineage>
        <taxon>Bacteria</taxon>
        <taxon>Bacillati</taxon>
        <taxon>Bacillota</taxon>
        <taxon>Clostridia</taxon>
        <taxon>Eubacteriales</taxon>
        <taxon>Clostridiaceae</taxon>
        <taxon>Crassaminicella</taxon>
    </lineage>
</organism>
<dbReference type="SUPFAM" id="SSF48295">
    <property type="entry name" value="TrpR-like"/>
    <property type="match status" value="1"/>
</dbReference>
<gene>
    <name evidence="2" type="ORF">FQB35_12520</name>
</gene>
<dbReference type="SUPFAM" id="SSF143422">
    <property type="entry name" value="Transposase IS200-like"/>
    <property type="match status" value="1"/>
</dbReference>
<dbReference type="GO" id="GO:0043565">
    <property type="term" value="F:sequence-specific DNA binding"/>
    <property type="evidence" value="ECO:0007669"/>
    <property type="project" value="InterPro"/>
</dbReference>
<evidence type="ECO:0000313" key="3">
    <source>
        <dbReference type="Proteomes" id="UP000324646"/>
    </source>
</evidence>
<dbReference type="InterPro" id="IPR002686">
    <property type="entry name" value="Transposase_17"/>
</dbReference>
<dbReference type="Pfam" id="PF01797">
    <property type="entry name" value="Y1_Tnp"/>
    <property type="match status" value="1"/>
</dbReference>
<dbReference type="OrthoDB" id="9788881at2"/>
<dbReference type="PANTHER" id="PTHR34322:SF2">
    <property type="entry name" value="TRANSPOSASE IS200-LIKE DOMAIN-CONTAINING PROTEIN"/>
    <property type="match status" value="1"/>
</dbReference>
<keyword evidence="3" id="KW-1185">Reference proteome</keyword>
<dbReference type="Proteomes" id="UP000324646">
    <property type="component" value="Chromosome"/>
</dbReference>
<reference evidence="2 3" key="1">
    <citation type="submission" date="2019-07" db="EMBL/GenBank/DDBJ databases">
        <title>Complete genome of Crassaminicella thermophila SY095.</title>
        <authorList>
            <person name="Li X."/>
        </authorList>
    </citation>
    <scope>NUCLEOTIDE SEQUENCE [LARGE SCALE GENOMIC DNA]</scope>
    <source>
        <strain evidence="2 3">SY095</strain>
    </source>
</reference>
<dbReference type="Gene3D" id="3.30.70.1290">
    <property type="entry name" value="Transposase IS200-like"/>
    <property type="match status" value="1"/>
</dbReference>
<proteinExistence type="predicted"/>
<evidence type="ECO:0000313" key="2">
    <source>
        <dbReference type="EMBL" id="QEK13075.1"/>
    </source>
</evidence>
<dbReference type="KEGG" id="crs:FQB35_12520"/>
<dbReference type="GO" id="GO:0006313">
    <property type="term" value="P:DNA transposition"/>
    <property type="evidence" value="ECO:0007669"/>
    <property type="project" value="InterPro"/>
</dbReference>
<protein>
    <submittedName>
        <fullName evidence="2">Transposase</fullName>
    </submittedName>
</protein>
<feature type="domain" description="Transposase IS200-like" evidence="1">
    <location>
        <begin position="9"/>
        <end position="123"/>
    </location>
</feature>